<evidence type="ECO:0000259" key="1">
    <source>
        <dbReference type="Pfam" id="PF00535"/>
    </source>
</evidence>
<dbReference type="InterPro" id="IPR029044">
    <property type="entry name" value="Nucleotide-diphossugar_trans"/>
</dbReference>
<keyword evidence="3" id="KW-1185">Reference proteome</keyword>
<proteinExistence type="predicted"/>
<dbReference type="PANTHER" id="PTHR10859">
    <property type="entry name" value="GLYCOSYL TRANSFERASE"/>
    <property type="match status" value="1"/>
</dbReference>
<dbReference type="SUPFAM" id="SSF53448">
    <property type="entry name" value="Nucleotide-diphospho-sugar transferases"/>
    <property type="match status" value="1"/>
</dbReference>
<dbReference type="RefSeq" id="WP_220338052.1">
    <property type="nucleotide sequence ID" value="NZ_JAEUAK010000021.1"/>
</dbReference>
<feature type="domain" description="Glycosyltransferase 2-like" evidence="1">
    <location>
        <begin position="203"/>
        <end position="330"/>
    </location>
</feature>
<name>A0ABS7H2Z8_9HYPH</name>
<comment type="caution">
    <text evidence="2">The sequence shown here is derived from an EMBL/GenBank/DDBJ whole genome shotgun (WGS) entry which is preliminary data.</text>
</comment>
<sequence>MKKYFYSTLRRYLSLFILDTNSVVEIDPANSELAATLPNGHLCFRSDVPAWSKGASVKTVEQVRSSSNDFILVSGLVHYERDIQKLLAEVRTLCQSDTRLILTYYSSLWKPLASLASRFGWRSKVAETNWLAHEDVKNLLELENFELVRADQKILVPLYVPLFGELANRFIAPLPFFRNFCLLNIAVARPKATSPMDDQPSVTVVVPARNEAGNIENILRRMPRMGPNDEIIFIEGNSTDNTWETIQRVAKSYGGPHRIQIAQQDGKGKGDAVRKGFAMARNEILMILDADITVPPEDLPKFYRAIIEDKGEFINGSRLVYPMEKRAMRFFNLLGNKFFALAFSFVLSQRYKDTLCGTKVLTKANYLKLASNRSYFGDFDPFGDFDLIFGAARMGLKIIEVPISYRERVYGDTNISRWRHGAILLAMLLFAARKIKFL</sequence>
<dbReference type="Proteomes" id="UP000717752">
    <property type="component" value="Unassembled WGS sequence"/>
</dbReference>
<evidence type="ECO:0000313" key="2">
    <source>
        <dbReference type="EMBL" id="MBW9056660.1"/>
    </source>
</evidence>
<dbReference type="CDD" id="cd04179">
    <property type="entry name" value="DPM_DPG-synthase_like"/>
    <property type="match status" value="1"/>
</dbReference>
<dbReference type="EMBL" id="JAEUAK010000021">
    <property type="protein sequence ID" value="MBW9056660.1"/>
    <property type="molecule type" value="Genomic_DNA"/>
</dbReference>
<evidence type="ECO:0000313" key="3">
    <source>
        <dbReference type="Proteomes" id="UP000717752"/>
    </source>
</evidence>
<dbReference type="Pfam" id="PF00535">
    <property type="entry name" value="Glycos_transf_2"/>
    <property type="match status" value="1"/>
</dbReference>
<dbReference type="InterPro" id="IPR001173">
    <property type="entry name" value="Glyco_trans_2-like"/>
</dbReference>
<accession>A0ABS7H2Z8</accession>
<dbReference type="Gene3D" id="3.90.550.10">
    <property type="entry name" value="Spore Coat Polysaccharide Biosynthesis Protein SpsA, Chain A"/>
    <property type="match status" value="1"/>
</dbReference>
<dbReference type="Gene3D" id="3.40.50.150">
    <property type="entry name" value="Vaccinia Virus protein VP39"/>
    <property type="match status" value="1"/>
</dbReference>
<dbReference type="InterPro" id="IPR029063">
    <property type="entry name" value="SAM-dependent_MTases_sf"/>
</dbReference>
<dbReference type="PANTHER" id="PTHR10859:SF91">
    <property type="entry name" value="DOLICHYL-PHOSPHATE BETA-GLUCOSYLTRANSFERASE"/>
    <property type="match status" value="1"/>
</dbReference>
<gene>
    <name evidence="2" type="ORF">JNB85_30040</name>
</gene>
<protein>
    <submittedName>
        <fullName evidence="2">Glycosyltransferase family 2 protein</fullName>
    </submittedName>
</protein>
<organism evidence="2 3">
    <name type="scientific">Rhizobium mesosinicum</name>
    <dbReference type="NCBI Taxonomy" id="335017"/>
    <lineage>
        <taxon>Bacteria</taxon>
        <taxon>Pseudomonadati</taxon>
        <taxon>Pseudomonadota</taxon>
        <taxon>Alphaproteobacteria</taxon>
        <taxon>Hyphomicrobiales</taxon>
        <taxon>Rhizobiaceae</taxon>
        <taxon>Rhizobium/Agrobacterium group</taxon>
        <taxon>Rhizobium</taxon>
    </lineage>
</organism>
<reference evidence="2 3" key="1">
    <citation type="journal article" date="2021" name="MBio">
        <title>Poor Competitiveness of Bradyrhizobium in Pigeon Pea Root Colonization in Indian Soils.</title>
        <authorList>
            <person name="Chalasani D."/>
            <person name="Basu A."/>
            <person name="Pullabhotla S.V.S.R.N."/>
            <person name="Jorrin B."/>
            <person name="Neal A.L."/>
            <person name="Poole P.S."/>
            <person name="Podile A.R."/>
            <person name="Tkacz A."/>
        </authorList>
    </citation>
    <scope>NUCLEOTIDE SEQUENCE [LARGE SCALE GENOMIC DNA]</scope>
    <source>
        <strain evidence="2 3">HU56</strain>
    </source>
</reference>